<reference evidence="2 3" key="1">
    <citation type="journal article" date="2019" name="Genome Biol. Evol.">
        <title>Insights into the evolution of the New World diploid cottons (Gossypium, subgenus Houzingenia) based on genome sequencing.</title>
        <authorList>
            <person name="Grover C.E."/>
            <person name="Arick M.A. 2nd"/>
            <person name="Thrash A."/>
            <person name="Conover J.L."/>
            <person name="Sanders W.S."/>
            <person name="Peterson D.G."/>
            <person name="Frelichowski J.E."/>
            <person name="Scheffler J.A."/>
            <person name="Scheffler B.E."/>
            <person name="Wendel J.F."/>
        </authorList>
    </citation>
    <scope>NUCLEOTIDE SEQUENCE [LARGE SCALE GENOMIC DNA]</scope>
    <source>
        <strain evidence="2">8</strain>
        <tissue evidence="2">Leaf</tissue>
    </source>
</reference>
<name>A0A7J8PHW4_GOSRA</name>
<evidence type="ECO:0000256" key="1">
    <source>
        <dbReference type="SAM" id="MobiDB-lite"/>
    </source>
</evidence>
<proteinExistence type="predicted"/>
<evidence type="ECO:0000313" key="2">
    <source>
        <dbReference type="EMBL" id="MBA0588879.1"/>
    </source>
</evidence>
<dbReference type="EMBL" id="JABEZZ010000007">
    <property type="protein sequence ID" value="MBA0588879.1"/>
    <property type="molecule type" value="Genomic_DNA"/>
</dbReference>
<feature type="non-terminal residue" evidence="2">
    <location>
        <position position="48"/>
    </location>
</feature>
<protein>
    <submittedName>
        <fullName evidence="2">Uncharacterized protein</fullName>
    </submittedName>
</protein>
<sequence>MCHRYHLAAKQKDNSPEAPQSRSSVFLWNFIEPMTCRRLEPLFFNGME</sequence>
<dbReference type="AlphaFoldDB" id="A0A7J8PHW4"/>
<feature type="region of interest" description="Disordered" evidence="1">
    <location>
        <begin position="1"/>
        <end position="21"/>
    </location>
</feature>
<comment type="caution">
    <text evidence="2">The sequence shown here is derived from an EMBL/GenBank/DDBJ whole genome shotgun (WGS) entry which is preliminary data.</text>
</comment>
<accession>A0A7J8PHW4</accession>
<evidence type="ECO:0000313" key="3">
    <source>
        <dbReference type="Proteomes" id="UP000593578"/>
    </source>
</evidence>
<dbReference type="Proteomes" id="UP000593578">
    <property type="component" value="Unassembled WGS sequence"/>
</dbReference>
<gene>
    <name evidence="2" type="ORF">Gorai_017657</name>
</gene>
<organism evidence="2 3">
    <name type="scientific">Gossypium raimondii</name>
    <name type="common">Peruvian cotton</name>
    <name type="synonym">Gossypium klotzschianum subsp. raimondii</name>
    <dbReference type="NCBI Taxonomy" id="29730"/>
    <lineage>
        <taxon>Eukaryota</taxon>
        <taxon>Viridiplantae</taxon>
        <taxon>Streptophyta</taxon>
        <taxon>Embryophyta</taxon>
        <taxon>Tracheophyta</taxon>
        <taxon>Spermatophyta</taxon>
        <taxon>Magnoliopsida</taxon>
        <taxon>eudicotyledons</taxon>
        <taxon>Gunneridae</taxon>
        <taxon>Pentapetalae</taxon>
        <taxon>rosids</taxon>
        <taxon>malvids</taxon>
        <taxon>Malvales</taxon>
        <taxon>Malvaceae</taxon>
        <taxon>Malvoideae</taxon>
        <taxon>Gossypium</taxon>
    </lineage>
</organism>